<dbReference type="SUPFAM" id="SSF53822">
    <property type="entry name" value="Periplasmic binding protein-like I"/>
    <property type="match status" value="1"/>
</dbReference>
<keyword evidence="7" id="KW-1185">Reference proteome</keyword>
<dbReference type="EMBL" id="JAULRT010000035">
    <property type="protein sequence ID" value="MDO3381360.1"/>
    <property type="molecule type" value="Genomic_DNA"/>
</dbReference>
<proteinExistence type="predicted"/>
<name>A0ABT8TBR5_9GAMM</name>
<dbReference type="InterPro" id="IPR000843">
    <property type="entry name" value="HTH_LacI"/>
</dbReference>
<dbReference type="CDD" id="cd06284">
    <property type="entry name" value="PBP1_LacI-like"/>
    <property type="match status" value="1"/>
</dbReference>
<dbReference type="InterPro" id="IPR010982">
    <property type="entry name" value="Lambda_DNA-bd_dom_sf"/>
</dbReference>
<sequence length="336" mass="36656">MTGIREIAIEAGVSPATVSRVIRNPELVSKERRQRVQAVIDRTGYTPNSLGVSLRKAKTNRLVAIIPDAISAFNYPVIRAMESIALENGYSLLLGDTQEMETRERSFAAMVSSRQADGILLFCPRLPFDVEPSIPLANQLPPMVNACELVPVNGLPQVNIDNRAAARDGVEYLLSLGHTRIGVIAGNLKSPSTKDRLAGYKDALRQAGLAIDEQCIDVGDYGLEKSEQATRRLMKQPQPPTAIFAFSDEMAMACIATLCKSGYRVPDDISVLGFDNISYANYCNPSLTTIAQPMSDIGRVCMELLLPQLRGEPMVAQNIVLDHTLIIRESTGPVKT</sequence>
<evidence type="ECO:0000256" key="2">
    <source>
        <dbReference type="ARBA" id="ARBA00023015"/>
    </source>
</evidence>
<dbReference type="Gene3D" id="1.10.260.40">
    <property type="entry name" value="lambda repressor-like DNA-binding domains"/>
    <property type="match status" value="1"/>
</dbReference>
<evidence type="ECO:0000256" key="1">
    <source>
        <dbReference type="ARBA" id="ARBA00022491"/>
    </source>
</evidence>
<dbReference type="SMART" id="SM00354">
    <property type="entry name" value="HTH_LACI"/>
    <property type="match status" value="1"/>
</dbReference>
<dbReference type="PROSITE" id="PS50932">
    <property type="entry name" value="HTH_LACI_2"/>
    <property type="match status" value="1"/>
</dbReference>
<accession>A0ABT8TBR5</accession>
<evidence type="ECO:0000313" key="6">
    <source>
        <dbReference type="EMBL" id="MDO3381360.1"/>
    </source>
</evidence>
<protein>
    <submittedName>
        <fullName evidence="6">LacI family DNA-binding transcriptional regulator</fullName>
    </submittedName>
</protein>
<feature type="domain" description="HTH lacI-type" evidence="5">
    <location>
        <begin position="2"/>
        <end position="56"/>
    </location>
</feature>
<dbReference type="SUPFAM" id="SSF47413">
    <property type="entry name" value="lambda repressor-like DNA-binding domains"/>
    <property type="match status" value="1"/>
</dbReference>
<dbReference type="GO" id="GO:0003677">
    <property type="term" value="F:DNA binding"/>
    <property type="evidence" value="ECO:0007669"/>
    <property type="project" value="UniProtKB-KW"/>
</dbReference>
<dbReference type="Gene3D" id="3.40.50.2300">
    <property type="match status" value="2"/>
</dbReference>
<keyword evidence="3 6" id="KW-0238">DNA-binding</keyword>
<dbReference type="PROSITE" id="PS00356">
    <property type="entry name" value="HTH_LACI_1"/>
    <property type="match status" value="1"/>
</dbReference>
<dbReference type="PANTHER" id="PTHR30146:SF151">
    <property type="entry name" value="HTH-TYPE TRANSCRIPTIONAL REPRESSOR CYTR"/>
    <property type="match status" value="1"/>
</dbReference>
<dbReference type="PANTHER" id="PTHR30146">
    <property type="entry name" value="LACI-RELATED TRANSCRIPTIONAL REPRESSOR"/>
    <property type="match status" value="1"/>
</dbReference>
<dbReference type="Pfam" id="PF00356">
    <property type="entry name" value="LacI"/>
    <property type="match status" value="1"/>
</dbReference>
<reference evidence="6" key="1">
    <citation type="submission" date="2023-07" db="EMBL/GenBank/DDBJ databases">
        <title>Gilvimarinus algae sp. nov., isolated from the surface of Kelp.</title>
        <authorList>
            <person name="Sun Y.Y."/>
            <person name="Gong Y."/>
            <person name="Du Z.J."/>
        </authorList>
    </citation>
    <scope>NUCLEOTIDE SEQUENCE</scope>
    <source>
        <strain evidence="6">SDUM040014</strain>
    </source>
</reference>
<gene>
    <name evidence="6" type="ORF">QWI16_04190</name>
</gene>
<evidence type="ECO:0000256" key="3">
    <source>
        <dbReference type="ARBA" id="ARBA00023125"/>
    </source>
</evidence>
<dbReference type="CDD" id="cd01392">
    <property type="entry name" value="HTH_LacI"/>
    <property type="match status" value="1"/>
</dbReference>
<evidence type="ECO:0000259" key="5">
    <source>
        <dbReference type="PROSITE" id="PS50932"/>
    </source>
</evidence>
<keyword evidence="2" id="KW-0805">Transcription regulation</keyword>
<dbReference type="InterPro" id="IPR028082">
    <property type="entry name" value="Peripla_BP_I"/>
</dbReference>
<keyword evidence="1" id="KW-0678">Repressor</keyword>
<evidence type="ECO:0000313" key="7">
    <source>
        <dbReference type="Proteomes" id="UP001168380"/>
    </source>
</evidence>
<keyword evidence="4" id="KW-0804">Transcription</keyword>
<comment type="caution">
    <text evidence="6">The sequence shown here is derived from an EMBL/GenBank/DDBJ whole genome shotgun (WGS) entry which is preliminary data.</text>
</comment>
<dbReference type="InterPro" id="IPR046335">
    <property type="entry name" value="LacI/GalR-like_sensor"/>
</dbReference>
<evidence type="ECO:0000256" key="4">
    <source>
        <dbReference type="ARBA" id="ARBA00023163"/>
    </source>
</evidence>
<dbReference type="Pfam" id="PF13377">
    <property type="entry name" value="Peripla_BP_3"/>
    <property type="match status" value="1"/>
</dbReference>
<dbReference type="Proteomes" id="UP001168380">
    <property type="component" value="Unassembled WGS sequence"/>
</dbReference>
<organism evidence="6 7">
    <name type="scientific">Gilvimarinus algae</name>
    <dbReference type="NCBI Taxonomy" id="3058037"/>
    <lineage>
        <taxon>Bacteria</taxon>
        <taxon>Pseudomonadati</taxon>
        <taxon>Pseudomonadota</taxon>
        <taxon>Gammaproteobacteria</taxon>
        <taxon>Cellvibrionales</taxon>
        <taxon>Cellvibrionaceae</taxon>
        <taxon>Gilvimarinus</taxon>
    </lineage>
</organism>
<dbReference type="RefSeq" id="WP_302711496.1">
    <property type="nucleotide sequence ID" value="NZ_JAULRT010000035.1"/>
</dbReference>